<proteinExistence type="predicted"/>
<dbReference type="AlphaFoldDB" id="A0A7J6SF08"/>
<accession>A0A7J6SF08</accession>
<reference evidence="2 3" key="1">
    <citation type="submission" date="2020-04" db="EMBL/GenBank/DDBJ databases">
        <title>Perkinsus olseni comparative genomics.</title>
        <authorList>
            <person name="Bogema D.R."/>
        </authorList>
    </citation>
    <scope>NUCLEOTIDE SEQUENCE [LARGE SCALE GENOMIC DNA]</scope>
    <source>
        <strain evidence="2 3">ATCC PRA-207</strain>
    </source>
</reference>
<organism evidence="2 3">
    <name type="scientific">Perkinsus olseni</name>
    <name type="common">Perkinsus atlanticus</name>
    <dbReference type="NCBI Taxonomy" id="32597"/>
    <lineage>
        <taxon>Eukaryota</taxon>
        <taxon>Sar</taxon>
        <taxon>Alveolata</taxon>
        <taxon>Perkinsozoa</taxon>
        <taxon>Perkinsea</taxon>
        <taxon>Perkinsida</taxon>
        <taxon>Perkinsidae</taxon>
        <taxon>Perkinsus</taxon>
    </lineage>
</organism>
<evidence type="ECO:0000313" key="2">
    <source>
        <dbReference type="EMBL" id="KAF4731142.1"/>
    </source>
</evidence>
<keyword evidence="3" id="KW-1185">Reference proteome</keyword>
<evidence type="ECO:0000256" key="1">
    <source>
        <dbReference type="SAM" id="MobiDB-lite"/>
    </source>
</evidence>
<sequence length="326" mass="36231">MASVSSSETFDGHSTPRSHQPPLDGDIRLLPHKRTRHEHFNVVPSVLPPSRSRDHHSVTKRAAGGGLAPPGIPPPGIEDVTMMVQGLVPNHLGPLSKISCDRLIRMAETKLKPRPPFALPSQAVELCQEGSLAAALSSESSRKRVPWEEKEVDMLRHEVSRLRDWTLKARRLLGEGSASTMGRQMGMKEAQELLTEGRSLDRGVGSLHKEVSEIHKMVAQAEAFAVKVRTAKPAPNDNLMSLPMLRDLVVEGLALRVFPEPEMTYLQQQQELVRLLAEKLREATQANCLESCQIVLYEDEGMDVDLGPKIDRLREHVTISDYHSVQ</sequence>
<gene>
    <name evidence="2" type="ORF">FOZ63_030937</name>
</gene>
<dbReference type="Proteomes" id="UP000553632">
    <property type="component" value="Unassembled WGS sequence"/>
</dbReference>
<evidence type="ECO:0000313" key="3">
    <source>
        <dbReference type="Proteomes" id="UP000553632"/>
    </source>
</evidence>
<feature type="region of interest" description="Disordered" evidence="1">
    <location>
        <begin position="1"/>
        <end position="28"/>
    </location>
</feature>
<protein>
    <submittedName>
        <fullName evidence="2">Uncharacterized protein</fullName>
    </submittedName>
</protein>
<dbReference type="EMBL" id="JABANO010018869">
    <property type="protein sequence ID" value="KAF4731142.1"/>
    <property type="molecule type" value="Genomic_DNA"/>
</dbReference>
<name>A0A7J6SF08_PEROL</name>
<comment type="caution">
    <text evidence="2">The sequence shown here is derived from an EMBL/GenBank/DDBJ whole genome shotgun (WGS) entry which is preliminary data.</text>
</comment>
<feature type="region of interest" description="Disordered" evidence="1">
    <location>
        <begin position="44"/>
        <end position="71"/>
    </location>
</feature>